<sequence>MLVIQEVLRRASLDISSLSACPDFRDGTAEAAELSNTNGRSELHHSPFLNLQLLLNISVVHVFRIKASHVSQDLHKLQFLRTTCRSHKEALENILNTRSNVRSSGAERVRETKGNRSVAIEERRCPVHIIERHLGFVSALDSRSTVRESF</sequence>
<protein>
    <submittedName>
        <fullName evidence="1">Uncharacterized protein</fullName>
    </submittedName>
</protein>
<proteinExistence type="predicted"/>
<gene>
    <name evidence="1" type="ORF">F2P81_021177</name>
</gene>
<comment type="caution">
    <text evidence="1">The sequence shown here is derived from an EMBL/GenBank/DDBJ whole genome shotgun (WGS) entry which is preliminary data.</text>
</comment>
<dbReference type="EMBL" id="VEVO01000019">
    <property type="protein sequence ID" value="KAF0026440.1"/>
    <property type="molecule type" value="Genomic_DNA"/>
</dbReference>
<organism evidence="1 2">
    <name type="scientific">Scophthalmus maximus</name>
    <name type="common">Turbot</name>
    <name type="synonym">Psetta maxima</name>
    <dbReference type="NCBI Taxonomy" id="52904"/>
    <lineage>
        <taxon>Eukaryota</taxon>
        <taxon>Metazoa</taxon>
        <taxon>Chordata</taxon>
        <taxon>Craniata</taxon>
        <taxon>Vertebrata</taxon>
        <taxon>Euteleostomi</taxon>
        <taxon>Actinopterygii</taxon>
        <taxon>Neopterygii</taxon>
        <taxon>Teleostei</taxon>
        <taxon>Neoteleostei</taxon>
        <taxon>Acanthomorphata</taxon>
        <taxon>Carangaria</taxon>
        <taxon>Pleuronectiformes</taxon>
        <taxon>Pleuronectoidei</taxon>
        <taxon>Scophthalmidae</taxon>
        <taxon>Scophthalmus</taxon>
    </lineage>
</organism>
<dbReference type="AlphaFoldDB" id="A0A6A4S477"/>
<evidence type="ECO:0000313" key="1">
    <source>
        <dbReference type="EMBL" id="KAF0026440.1"/>
    </source>
</evidence>
<evidence type="ECO:0000313" key="2">
    <source>
        <dbReference type="Proteomes" id="UP000438429"/>
    </source>
</evidence>
<accession>A0A6A4S477</accession>
<reference evidence="1 2" key="1">
    <citation type="submission" date="2019-06" db="EMBL/GenBank/DDBJ databases">
        <title>Draft genomes of female and male turbot (Scophthalmus maximus).</title>
        <authorList>
            <person name="Xu H."/>
            <person name="Xu X.-W."/>
            <person name="Shao C."/>
            <person name="Chen S."/>
        </authorList>
    </citation>
    <scope>NUCLEOTIDE SEQUENCE [LARGE SCALE GENOMIC DNA]</scope>
    <source>
        <strain evidence="1">Ysfricsl-2016a</strain>
        <tissue evidence="1">Blood</tissue>
    </source>
</reference>
<dbReference type="Proteomes" id="UP000438429">
    <property type="component" value="Unassembled WGS sequence"/>
</dbReference>
<name>A0A6A4S477_SCOMX</name>